<dbReference type="GO" id="GO:0000150">
    <property type="term" value="F:DNA strand exchange activity"/>
    <property type="evidence" value="ECO:0007669"/>
    <property type="project" value="UniProtKB-KW"/>
</dbReference>
<evidence type="ECO:0000259" key="8">
    <source>
        <dbReference type="PROSITE" id="PS51736"/>
    </source>
</evidence>
<dbReference type="PROSITE" id="PS00397">
    <property type="entry name" value="RECOMBINASES_1"/>
    <property type="match status" value="1"/>
</dbReference>
<dbReference type="SUPFAM" id="SSF46689">
    <property type="entry name" value="Homeodomain-like"/>
    <property type="match status" value="1"/>
</dbReference>
<dbReference type="PANTHER" id="PTHR30461:SF2">
    <property type="entry name" value="SERINE RECOMBINASE PINE-RELATED"/>
    <property type="match status" value="1"/>
</dbReference>
<dbReference type="PROSITE" id="PS51736">
    <property type="entry name" value="RECOMBINASES_3"/>
    <property type="match status" value="1"/>
</dbReference>
<feature type="domain" description="Resolvase/invertase-type recombinase catalytic" evidence="8">
    <location>
        <begin position="1"/>
        <end position="134"/>
    </location>
</feature>
<dbReference type="RefSeq" id="WP_064609672.1">
    <property type="nucleotide sequence ID" value="NZ_LXHB01000002.1"/>
</dbReference>
<keyword evidence="2" id="KW-0229">DNA integration</keyword>
<evidence type="ECO:0000256" key="2">
    <source>
        <dbReference type="ARBA" id="ARBA00022908"/>
    </source>
</evidence>
<comment type="caution">
    <text evidence="9">The sequence shown here is derived from an EMBL/GenBank/DDBJ whole genome shotgun (WGS) entry which is preliminary data.</text>
</comment>
<dbReference type="Proteomes" id="UP000078228">
    <property type="component" value="Unassembled WGS sequence"/>
</dbReference>
<keyword evidence="10" id="KW-1185">Reference proteome</keyword>
<feature type="active site" description="O-(5'-phospho-DNA)-serine intermediate" evidence="6 7">
    <location>
        <position position="9"/>
    </location>
</feature>
<dbReference type="GO" id="GO:0015074">
    <property type="term" value="P:DNA integration"/>
    <property type="evidence" value="ECO:0007669"/>
    <property type="project" value="UniProtKB-KW"/>
</dbReference>
<evidence type="ECO:0000313" key="9">
    <source>
        <dbReference type="EMBL" id="OAU96700.1"/>
    </source>
</evidence>
<keyword evidence="3" id="KW-0230">DNA invertase</keyword>
<evidence type="ECO:0000256" key="5">
    <source>
        <dbReference type="ARBA" id="ARBA00023172"/>
    </source>
</evidence>
<proteinExistence type="inferred from homology"/>
<dbReference type="AlphaFoldDB" id="A0A198UK42"/>
<evidence type="ECO:0000256" key="6">
    <source>
        <dbReference type="PIRSR" id="PIRSR606118-50"/>
    </source>
</evidence>
<name>A0A198UK42_MORCA</name>
<dbReference type="Gene3D" id="3.40.50.1390">
    <property type="entry name" value="Resolvase, N-terminal catalytic domain"/>
    <property type="match status" value="1"/>
</dbReference>
<dbReference type="PANTHER" id="PTHR30461">
    <property type="entry name" value="DNA-INVERTASE FROM LAMBDOID PROPHAGE"/>
    <property type="match status" value="1"/>
</dbReference>
<evidence type="ECO:0000256" key="4">
    <source>
        <dbReference type="ARBA" id="ARBA00023125"/>
    </source>
</evidence>
<dbReference type="SUPFAM" id="SSF53041">
    <property type="entry name" value="Resolvase-like"/>
    <property type="match status" value="1"/>
</dbReference>
<dbReference type="InterPro" id="IPR006120">
    <property type="entry name" value="Resolvase_HTH_dom"/>
</dbReference>
<dbReference type="Gene3D" id="1.10.10.60">
    <property type="entry name" value="Homeodomain-like"/>
    <property type="match status" value="1"/>
</dbReference>
<reference evidence="9 10" key="1">
    <citation type="journal article" date="2016" name="Genome Biol. Evol.">
        <title>Comparative Genomic Analyses of the Moraxella catarrhalis Serosensitive and Seroresistant Lineages Demonstrate Their Independent Evolution.</title>
        <authorList>
            <person name="Earl J.P."/>
            <person name="de Vries S.P."/>
            <person name="Ahmed A."/>
            <person name="Powell E."/>
            <person name="Schultz M.P."/>
            <person name="Hermans P.W."/>
            <person name="Hill D.J."/>
            <person name="Zhou Z."/>
            <person name="Constantinidou C.I."/>
            <person name="Hu F.Z."/>
            <person name="Bootsma H.J."/>
            <person name="Ehrlich G.D."/>
        </authorList>
    </citation>
    <scope>NUCLEOTIDE SEQUENCE [LARGE SCALE GENOMIC DNA]</scope>
    <source>
        <strain evidence="9 10">Z7542</strain>
    </source>
</reference>
<dbReference type="FunFam" id="3.40.50.1390:FF:000001">
    <property type="entry name" value="DNA recombinase"/>
    <property type="match status" value="1"/>
</dbReference>
<dbReference type="PATRIC" id="fig|480.237.peg.1383"/>
<evidence type="ECO:0000313" key="10">
    <source>
        <dbReference type="Proteomes" id="UP000078228"/>
    </source>
</evidence>
<evidence type="ECO:0000256" key="7">
    <source>
        <dbReference type="PROSITE-ProRule" id="PRU10137"/>
    </source>
</evidence>
<dbReference type="InterPro" id="IPR009057">
    <property type="entry name" value="Homeodomain-like_sf"/>
</dbReference>
<dbReference type="InterPro" id="IPR036162">
    <property type="entry name" value="Resolvase-like_N_sf"/>
</dbReference>
<dbReference type="CDD" id="cd03768">
    <property type="entry name" value="SR_ResInv"/>
    <property type="match status" value="1"/>
</dbReference>
<comment type="similarity">
    <text evidence="1">Belongs to the site-specific recombinase resolvase family.</text>
</comment>
<organism evidence="9 10">
    <name type="scientific">Moraxella catarrhalis</name>
    <name type="common">Branhamella catarrhalis</name>
    <dbReference type="NCBI Taxonomy" id="480"/>
    <lineage>
        <taxon>Bacteria</taxon>
        <taxon>Pseudomonadati</taxon>
        <taxon>Pseudomonadota</taxon>
        <taxon>Gammaproteobacteria</taxon>
        <taxon>Moraxellales</taxon>
        <taxon>Moraxellaceae</taxon>
        <taxon>Moraxella</taxon>
    </lineage>
</organism>
<dbReference type="OrthoDB" id="9797501at2"/>
<dbReference type="GO" id="GO:0003677">
    <property type="term" value="F:DNA binding"/>
    <property type="evidence" value="ECO:0007669"/>
    <property type="project" value="UniProtKB-KW"/>
</dbReference>
<gene>
    <name evidence="9" type="ORF">AO384_0861</name>
</gene>
<dbReference type="Pfam" id="PF00239">
    <property type="entry name" value="Resolvase"/>
    <property type="match status" value="1"/>
</dbReference>
<keyword evidence="5" id="KW-0233">DNA recombination</keyword>
<sequence length="191" mass="20831">MKIGYARVSTLDQNLDLQIDALTKVGCEKIFTDKISSSKAHRQGLADALDYIRAGDTLVVWKLDRLCRNITELLKVSKKLKNNGIELQSLTESIDTSTPTGRMYFTILGAVAQMEREQIQERVKAGMAAAAKRGRKAGRPKALTPAKKTAAVELLKGGMDYPSVAEVVGVPTSTLYRYLPAATIDSMVAND</sequence>
<dbReference type="InterPro" id="IPR006118">
    <property type="entry name" value="Recombinase_CS"/>
</dbReference>
<accession>A0A198UK42</accession>
<dbReference type="EMBL" id="LXHC01000016">
    <property type="protein sequence ID" value="OAU96700.1"/>
    <property type="molecule type" value="Genomic_DNA"/>
</dbReference>
<protein>
    <submittedName>
        <fullName evidence="9">Phage DNA invertase</fullName>
    </submittedName>
</protein>
<evidence type="ECO:0000256" key="1">
    <source>
        <dbReference type="ARBA" id="ARBA00009913"/>
    </source>
</evidence>
<evidence type="ECO:0000256" key="3">
    <source>
        <dbReference type="ARBA" id="ARBA00023100"/>
    </source>
</evidence>
<dbReference type="InterPro" id="IPR050639">
    <property type="entry name" value="SSR_resolvase"/>
</dbReference>
<dbReference type="InterPro" id="IPR006119">
    <property type="entry name" value="Resolv_N"/>
</dbReference>
<keyword evidence="4" id="KW-0238">DNA-binding</keyword>
<dbReference type="Pfam" id="PF02796">
    <property type="entry name" value="HTH_7"/>
    <property type="match status" value="1"/>
</dbReference>
<dbReference type="SMART" id="SM00857">
    <property type="entry name" value="Resolvase"/>
    <property type="match status" value="1"/>
</dbReference>